<feature type="transmembrane region" description="Helical" evidence="1">
    <location>
        <begin position="54"/>
        <end position="81"/>
    </location>
</feature>
<keyword evidence="3" id="KW-1185">Reference proteome</keyword>
<keyword evidence="1" id="KW-0812">Transmembrane</keyword>
<comment type="caution">
    <text evidence="2">The sequence shown here is derived from an EMBL/GenBank/DDBJ whole genome shotgun (WGS) entry which is preliminary data.</text>
</comment>
<evidence type="ECO:0000256" key="1">
    <source>
        <dbReference type="SAM" id="Phobius"/>
    </source>
</evidence>
<dbReference type="RefSeq" id="WP_130021812.1">
    <property type="nucleotide sequence ID" value="NZ_SEWF01000020.1"/>
</dbReference>
<evidence type="ECO:0000313" key="3">
    <source>
        <dbReference type="Proteomes" id="UP000293162"/>
    </source>
</evidence>
<feature type="transmembrane region" description="Helical" evidence="1">
    <location>
        <begin position="21"/>
        <end position="42"/>
    </location>
</feature>
<dbReference type="EMBL" id="SEWF01000020">
    <property type="protein sequence ID" value="RYU94922.1"/>
    <property type="molecule type" value="Genomic_DNA"/>
</dbReference>
<sequence>MEIKKRKPPGRRLIKNMPLRVKWFLSATIGMMLVGYGLSVLSEAGNLKHSKEPFMRWFLLGTYSLIMVNSGLALFGQAIIFKMKIENRKLIKNILKDRDRDRKNKKVLTITKIEPPKAE</sequence>
<proteinExistence type="predicted"/>
<reference evidence="2 3" key="1">
    <citation type="submission" date="2019-02" db="EMBL/GenBank/DDBJ databases">
        <title>Bacterial novel species Emticicia sp. 17J42-9 isolated from soil.</title>
        <authorList>
            <person name="Jung H.-Y."/>
        </authorList>
    </citation>
    <scope>NUCLEOTIDE SEQUENCE [LARGE SCALE GENOMIC DNA]</scope>
    <source>
        <strain evidence="2 3">17J42-9</strain>
    </source>
</reference>
<gene>
    <name evidence="2" type="ORF">EWM59_14620</name>
</gene>
<keyword evidence="1" id="KW-0472">Membrane</keyword>
<accession>A0A4Q5LYP8</accession>
<organism evidence="2 3">
    <name type="scientific">Emticicia agri</name>
    <dbReference type="NCBI Taxonomy" id="2492393"/>
    <lineage>
        <taxon>Bacteria</taxon>
        <taxon>Pseudomonadati</taxon>
        <taxon>Bacteroidota</taxon>
        <taxon>Cytophagia</taxon>
        <taxon>Cytophagales</taxon>
        <taxon>Leadbetterellaceae</taxon>
        <taxon>Emticicia</taxon>
    </lineage>
</organism>
<keyword evidence="1" id="KW-1133">Transmembrane helix</keyword>
<dbReference type="Proteomes" id="UP000293162">
    <property type="component" value="Unassembled WGS sequence"/>
</dbReference>
<protein>
    <submittedName>
        <fullName evidence="2">Uncharacterized protein</fullName>
    </submittedName>
</protein>
<evidence type="ECO:0000313" key="2">
    <source>
        <dbReference type="EMBL" id="RYU94922.1"/>
    </source>
</evidence>
<name>A0A4Q5LYP8_9BACT</name>
<dbReference type="OrthoDB" id="1453686at2"/>
<dbReference type="AlphaFoldDB" id="A0A4Q5LYP8"/>